<reference evidence="3" key="1">
    <citation type="submission" date="2023-08" db="EMBL/GenBank/DDBJ databases">
        <authorList>
            <person name="Chen Y."/>
            <person name="Shah S."/>
            <person name="Dougan E. K."/>
            <person name="Thang M."/>
            <person name="Chan C."/>
        </authorList>
    </citation>
    <scope>NUCLEOTIDE SEQUENCE</scope>
</reference>
<comment type="caution">
    <text evidence="3">The sequence shown here is derived from an EMBL/GenBank/DDBJ whole genome shotgun (WGS) entry which is preliminary data.</text>
</comment>
<dbReference type="PANTHER" id="PTHR36971:SF1">
    <property type="entry name" value="METHYLTRANSFERASE DOMAIN-CONTAINING PROTEIN"/>
    <property type="match status" value="1"/>
</dbReference>
<protein>
    <submittedName>
        <fullName evidence="3">Uncharacterized protein</fullName>
    </submittedName>
</protein>
<proteinExistence type="predicted"/>
<evidence type="ECO:0000313" key="4">
    <source>
        <dbReference type="Proteomes" id="UP001178507"/>
    </source>
</evidence>
<gene>
    <name evidence="3" type="ORF">EVOR1521_LOCUS2568</name>
</gene>
<evidence type="ECO:0000256" key="2">
    <source>
        <dbReference type="SAM" id="MobiDB-lite"/>
    </source>
</evidence>
<dbReference type="AlphaFoldDB" id="A0AA36HP86"/>
<dbReference type="PANTHER" id="PTHR36971">
    <property type="entry name" value="UNNAMED PRODUCT"/>
    <property type="match status" value="1"/>
</dbReference>
<keyword evidence="1" id="KW-0175">Coiled coil</keyword>
<organism evidence="3 4">
    <name type="scientific">Effrenium voratum</name>
    <dbReference type="NCBI Taxonomy" id="2562239"/>
    <lineage>
        <taxon>Eukaryota</taxon>
        <taxon>Sar</taxon>
        <taxon>Alveolata</taxon>
        <taxon>Dinophyceae</taxon>
        <taxon>Suessiales</taxon>
        <taxon>Symbiodiniaceae</taxon>
        <taxon>Effrenium</taxon>
    </lineage>
</organism>
<evidence type="ECO:0000313" key="3">
    <source>
        <dbReference type="EMBL" id="CAJ1372501.1"/>
    </source>
</evidence>
<feature type="compositionally biased region" description="Low complexity" evidence="2">
    <location>
        <begin position="305"/>
        <end position="319"/>
    </location>
</feature>
<name>A0AA36HP86_9DINO</name>
<keyword evidence="4" id="KW-1185">Reference proteome</keyword>
<dbReference type="EMBL" id="CAUJNA010000138">
    <property type="protein sequence ID" value="CAJ1372501.1"/>
    <property type="molecule type" value="Genomic_DNA"/>
</dbReference>
<accession>A0AA36HP86</accession>
<sequence length="984" mass="107547">MLPRFSYPNYQNMMGLAVPQAMGQSAAPALPMANPYLASQGPVLPMSHMEMASALDSCKARAQAAEAQVAQLMQIMELSQSKEAHDPMGVPAMHHRPSSASMPEAQLPQRSLQQALGVTFPQTRERSPLGVEGSPSSDMSKPIEYMDQEMLRLRTKLKPKQTLRGYLEELRSEDPRCIFIVRRINKLGFRSKSMLESHYARYGKVLQVCVAHSKVKPLPNSGQTARTRPGNFGLVVMQDPASVQKVLDKGPIHAVDGVEISVQKYQPNRLEEVSLGEEEQLNEGPKTESKRKVRHKDLANRQAQEETSGSTQTGSSEGSNRSINGGDVVDDWNRQESGSSNVSSLAASYGSASSAQAESLAKMRAGMVQSEQPEPSNEWRAPMWEASQAAQAEDQTFLVSLSARELHELQQMLQPRAARTENELVDILECLQNMANDSHKMQGCSREQMLEAAGLVSSFKRQLSSLYTECKAKLADINATAAAAAAPMPQLDLATLMGLNGMPGLPPTSVGALPPTVGASPSVQAQAMAILQAQQHLNLLQAQLGAGLSSWMNTAPGAPCPAPSEPSASHMLRHPQEEAAEGVSEQNEALRSGWPRMDSIEELVALEPGVLGTEATVRGEVLSRRVKSRHLVFCTLQVESGEMLGLCFAAALMEKVEASDAAWLPPPARRNDLAVGARVEAQVLRAPRFRPEPLARRWRLLEAPQIGLRDAKHLVRRDEAHRRAQQLLPDRPLALCKRWSGCAAGDCEASCGFRHYFETEAEEAKAQSAAAARLRSQRLQREELAAYDGDGAGGAHDKAGKRQRAWSFAAWLVQRYGHEALQNGVLDVAGGQGDLSWVLSVEKGIPCTLVDPALRRDGALKSWQRRALRKRGWQEAFSHLAVSFEEKNFDSGGHQALLASASLVVGLHPDEATEAIVDLALRYGRKFAVVPCCVFAQLFPHRRAPGGEEVRTLSQFCAYLRAKDARIQEAMLDFEGRNKVLYIA</sequence>
<evidence type="ECO:0000256" key="1">
    <source>
        <dbReference type="SAM" id="Coils"/>
    </source>
</evidence>
<dbReference type="Proteomes" id="UP001178507">
    <property type="component" value="Unassembled WGS sequence"/>
</dbReference>
<feature type="region of interest" description="Disordered" evidence="2">
    <location>
        <begin position="271"/>
        <end position="344"/>
    </location>
</feature>
<feature type="coiled-coil region" evidence="1">
    <location>
        <begin position="55"/>
        <end position="82"/>
    </location>
</feature>